<reference evidence="1" key="1">
    <citation type="thesis" date="2020" institute="ProQuest LLC" country="789 East Eisenhower Parkway, Ann Arbor, MI, USA">
        <title>Comparative Genomics and Chromosome Evolution.</title>
        <authorList>
            <person name="Mudd A.B."/>
        </authorList>
    </citation>
    <scope>NUCLEOTIDE SEQUENCE</scope>
    <source>
        <strain evidence="1">237g6f4</strain>
        <tissue evidence="1">Blood</tissue>
    </source>
</reference>
<dbReference type="EMBL" id="WNYA01000006">
    <property type="protein sequence ID" value="KAG8567563.1"/>
    <property type="molecule type" value="Genomic_DNA"/>
</dbReference>
<comment type="caution">
    <text evidence="1">The sequence shown here is derived from an EMBL/GenBank/DDBJ whole genome shotgun (WGS) entry which is preliminary data.</text>
</comment>
<evidence type="ECO:0000313" key="1">
    <source>
        <dbReference type="EMBL" id="KAG8567563.1"/>
    </source>
</evidence>
<keyword evidence="2" id="KW-1185">Reference proteome</keyword>
<proteinExistence type="predicted"/>
<evidence type="ECO:0000313" key="2">
    <source>
        <dbReference type="Proteomes" id="UP000824782"/>
    </source>
</evidence>
<dbReference type="AlphaFoldDB" id="A0AAV7B4X2"/>
<name>A0AAV7B4X2_ENGPU</name>
<gene>
    <name evidence="1" type="ORF">GDO81_013685</name>
</gene>
<protein>
    <submittedName>
        <fullName evidence="1">Uncharacterized protein</fullName>
    </submittedName>
</protein>
<dbReference type="Proteomes" id="UP000824782">
    <property type="component" value="Unassembled WGS sequence"/>
</dbReference>
<organism evidence="1 2">
    <name type="scientific">Engystomops pustulosus</name>
    <name type="common">Tungara frog</name>
    <name type="synonym">Physalaemus pustulosus</name>
    <dbReference type="NCBI Taxonomy" id="76066"/>
    <lineage>
        <taxon>Eukaryota</taxon>
        <taxon>Metazoa</taxon>
        <taxon>Chordata</taxon>
        <taxon>Craniata</taxon>
        <taxon>Vertebrata</taxon>
        <taxon>Euteleostomi</taxon>
        <taxon>Amphibia</taxon>
        <taxon>Batrachia</taxon>
        <taxon>Anura</taxon>
        <taxon>Neobatrachia</taxon>
        <taxon>Hyloidea</taxon>
        <taxon>Leptodactylidae</taxon>
        <taxon>Leiuperinae</taxon>
        <taxon>Engystomops</taxon>
    </lineage>
</organism>
<sequence>MTCGPNGQATAATQRPRTVALYTAESLTGEPSGDNVRDTPGGLKLEGCTQITQVGVWDISASHSCGELGEGQLQLLQGSTC</sequence>
<accession>A0AAV7B4X2</accession>